<dbReference type="KEGG" id="abae:CL176_03810"/>
<dbReference type="PANTHER" id="PTHR21342">
    <property type="entry name" value="PHOSPHOPANTETHEINE ADENYLYLTRANSFERASE"/>
    <property type="match status" value="1"/>
</dbReference>
<accession>A0A347WJH0</accession>
<dbReference type="Proteomes" id="UP000263232">
    <property type="component" value="Chromosome"/>
</dbReference>
<evidence type="ECO:0000259" key="10">
    <source>
        <dbReference type="Pfam" id="PF01467"/>
    </source>
</evidence>
<dbReference type="Pfam" id="PF01467">
    <property type="entry name" value="CTP_transf_like"/>
    <property type="match status" value="1"/>
</dbReference>
<keyword evidence="4 9" id="KW-0547">Nucleotide-binding</keyword>
<evidence type="ECO:0000256" key="6">
    <source>
        <dbReference type="ARBA" id="ARBA00022842"/>
    </source>
</evidence>
<evidence type="ECO:0000256" key="8">
    <source>
        <dbReference type="ARBA" id="ARBA00029346"/>
    </source>
</evidence>
<dbReference type="PANTHER" id="PTHR21342:SF1">
    <property type="entry name" value="PHOSPHOPANTETHEINE ADENYLYLTRANSFERASE"/>
    <property type="match status" value="1"/>
</dbReference>
<feature type="binding site" evidence="9">
    <location>
        <position position="12"/>
    </location>
    <ligand>
        <name>substrate</name>
    </ligand>
</feature>
<dbReference type="InterPro" id="IPR001980">
    <property type="entry name" value="PPAT"/>
</dbReference>
<comment type="pathway">
    <text evidence="9">Cofactor biosynthesis; coenzyme A biosynthesis; CoA from (R)-pantothenate: step 4/5.</text>
</comment>
<evidence type="ECO:0000256" key="3">
    <source>
        <dbReference type="ARBA" id="ARBA00022695"/>
    </source>
</evidence>
<dbReference type="NCBIfam" id="TIGR00125">
    <property type="entry name" value="cyt_tran_rel"/>
    <property type="match status" value="1"/>
</dbReference>
<dbReference type="HAMAP" id="MF_00151">
    <property type="entry name" value="PPAT_bact"/>
    <property type="match status" value="1"/>
</dbReference>
<evidence type="ECO:0000256" key="9">
    <source>
        <dbReference type="HAMAP-Rule" id="MF_00151"/>
    </source>
</evidence>
<proteinExistence type="inferred from homology"/>
<dbReference type="InterPro" id="IPR014729">
    <property type="entry name" value="Rossmann-like_a/b/a_fold"/>
</dbReference>
<feature type="binding site" evidence="9">
    <location>
        <begin position="127"/>
        <end position="133"/>
    </location>
    <ligand>
        <name>ATP</name>
        <dbReference type="ChEBI" id="CHEBI:30616"/>
    </ligand>
</feature>
<dbReference type="NCBIfam" id="TIGR01510">
    <property type="entry name" value="coaD_prev_kdtB"/>
    <property type="match status" value="1"/>
</dbReference>
<keyword evidence="6 9" id="KW-0460">Magnesium</keyword>
<evidence type="ECO:0000256" key="1">
    <source>
        <dbReference type="ARBA" id="ARBA00022490"/>
    </source>
</evidence>
<dbReference type="SUPFAM" id="SSF52374">
    <property type="entry name" value="Nucleotidylyl transferase"/>
    <property type="match status" value="1"/>
</dbReference>
<comment type="subcellular location">
    <subcellularLocation>
        <location evidence="9">Cytoplasm</location>
    </subcellularLocation>
</comment>
<dbReference type="GO" id="GO:0004595">
    <property type="term" value="F:pantetheine-phosphate adenylyltransferase activity"/>
    <property type="evidence" value="ECO:0007669"/>
    <property type="project" value="UniProtKB-UniRule"/>
</dbReference>
<keyword evidence="2 9" id="KW-0808">Transferase</keyword>
<dbReference type="GO" id="GO:0015937">
    <property type="term" value="P:coenzyme A biosynthetic process"/>
    <property type="evidence" value="ECO:0007669"/>
    <property type="project" value="UniProtKB-UniRule"/>
</dbReference>
<dbReference type="InterPro" id="IPR004821">
    <property type="entry name" value="Cyt_trans-like"/>
</dbReference>
<dbReference type="UniPathway" id="UPA00241">
    <property type="reaction ID" value="UER00355"/>
</dbReference>
<keyword evidence="5 9" id="KW-0067">ATP-binding</keyword>
<feature type="binding site" evidence="9">
    <location>
        <begin position="12"/>
        <end position="13"/>
    </location>
    <ligand>
        <name>ATP</name>
        <dbReference type="ChEBI" id="CHEBI:30616"/>
    </ligand>
</feature>
<dbReference type="CDD" id="cd02163">
    <property type="entry name" value="PPAT"/>
    <property type="match status" value="1"/>
</dbReference>
<protein>
    <recommendedName>
        <fullName evidence="9">Phosphopantetheine adenylyltransferase</fullName>
        <ecNumber evidence="9">2.7.7.3</ecNumber>
    </recommendedName>
    <alternativeName>
        <fullName evidence="9">Dephospho-CoA pyrophosphorylase</fullName>
    </alternativeName>
    <alternativeName>
        <fullName evidence="9">Pantetheine-phosphate adenylyltransferase</fullName>
        <shortName evidence="9">PPAT</shortName>
    </alternativeName>
</protein>
<organism evidence="11 12">
    <name type="scientific">Suicoccus acidiformans</name>
    <dbReference type="NCBI Taxonomy" id="2036206"/>
    <lineage>
        <taxon>Bacteria</taxon>
        <taxon>Bacillati</taxon>
        <taxon>Bacillota</taxon>
        <taxon>Bacilli</taxon>
        <taxon>Lactobacillales</taxon>
        <taxon>Aerococcaceae</taxon>
        <taxon>Suicoccus</taxon>
    </lineage>
</organism>
<dbReference type="OrthoDB" id="9806661at2"/>
<feature type="site" description="Transition state stabilizer" evidence="9">
    <location>
        <position position="20"/>
    </location>
</feature>
<feature type="binding site" evidence="9">
    <location>
        <position position="102"/>
    </location>
    <ligand>
        <name>ATP</name>
        <dbReference type="ChEBI" id="CHEBI:30616"/>
    </ligand>
</feature>
<evidence type="ECO:0000256" key="5">
    <source>
        <dbReference type="ARBA" id="ARBA00022840"/>
    </source>
</evidence>
<dbReference type="EC" id="2.7.7.3" evidence="9"/>
<dbReference type="GO" id="GO:0005737">
    <property type="term" value="C:cytoplasm"/>
    <property type="evidence" value="ECO:0007669"/>
    <property type="project" value="UniProtKB-SubCell"/>
</dbReference>
<feature type="binding site" evidence="9">
    <location>
        <position position="44"/>
    </location>
    <ligand>
        <name>substrate</name>
    </ligand>
</feature>
<evidence type="ECO:0000313" key="11">
    <source>
        <dbReference type="EMBL" id="AXY25227.1"/>
    </source>
</evidence>
<keyword evidence="1 9" id="KW-0963">Cytoplasm</keyword>
<name>A0A347WJH0_9LACT</name>
<comment type="catalytic activity">
    <reaction evidence="8 9">
        <text>(R)-4'-phosphopantetheine + ATP + H(+) = 3'-dephospho-CoA + diphosphate</text>
        <dbReference type="Rhea" id="RHEA:19801"/>
        <dbReference type="ChEBI" id="CHEBI:15378"/>
        <dbReference type="ChEBI" id="CHEBI:30616"/>
        <dbReference type="ChEBI" id="CHEBI:33019"/>
        <dbReference type="ChEBI" id="CHEBI:57328"/>
        <dbReference type="ChEBI" id="CHEBI:61723"/>
        <dbReference type="EC" id="2.7.7.3"/>
    </reaction>
</comment>
<reference evidence="11 12" key="1">
    <citation type="submission" date="2017-09" db="EMBL/GenBank/DDBJ databases">
        <title>Complete genome sequence of Oxytococcus suis strain ZY16052.</title>
        <authorList>
            <person name="Li F."/>
        </authorList>
    </citation>
    <scope>NUCLEOTIDE SEQUENCE [LARGE SCALE GENOMIC DNA]</scope>
    <source>
        <strain evidence="11 12">ZY16052</strain>
    </source>
</reference>
<dbReference type="RefSeq" id="WP_118990140.1">
    <property type="nucleotide sequence ID" value="NZ_CP023434.1"/>
</dbReference>
<gene>
    <name evidence="9" type="primary">coaD</name>
    <name evidence="11" type="ORF">CL176_03810</name>
</gene>
<keyword evidence="3 9" id="KW-0548">Nucleotidyltransferase</keyword>
<dbReference type="EMBL" id="CP023434">
    <property type="protein sequence ID" value="AXY25227.1"/>
    <property type="molecule type" value="Genomic_DNA"/>
</dbReference>
<feature type="binding site" evidence="9">
    <location>
        <position position="20"/>
    </location>
    <ligand>
        <name>ATP</name>
        <dbReference type="ChEBI" id="CHEBI:30616"/>
    </ligand>
</feature>
<feature type="binding site" evidence="9">
    <location>
        <position position="91"/>
    </location>
    <ligand>
        <name>substrate</name>
    </ligand>
</feature>
<comment type="subunit">
    <text evidence="9">Homohexamer.</text>
</comment>
<evidence type="ECO:0000256" key="2">
    <source>
        <dbReference type="ARBA" id="ARBA00022679"/>
    </source>
</evidence>
<keyword evidence="7 9" id="KW-0173">Coenzyme A biosynthesis</keyword>
<evidence type="ECO:0000313" key="12">
    <source>
        <dbReference type="Proteomes" id="UP000263232"/>
    </source>
</evidence>
<sequence>MKQKRIGVFAGSFDPLTNGHLDLIERSSRLFDEVIVLIAINTSKQALFTPQERIALVQEAVADFGNVVVDTLTDGLVAHYFEEKGATAMIRGVRNATDFEYEFSIATANQTQSANLETVVLYTKSEYHYLSSSLIKEIAYFDGDISKMVPSNVEKAIKARMKERK</sequence>
<comment type="similarity">
    <text evidence="9">Belongs to the bacterial CoaD family.</text>
</comment>
<dbReference type="GO" id="GO:0005524">
    <property type="term" value="F:ATP binding"/>
    <property type="evidence" value="ECO:0007669"/>
    <property type="project" value="UniProtKB-KW"/>
</dbReference>
<evidence type="ECO:0000256" key="4">
    <source>
        <dbReference type="ARBA" id="ARBA00022741"/>
    </source>
</evidence>
<keyword evidence="12" id="KW-1185">Reference proteome</keyword>
<dbReference type="PRINTS" id="PR01020">
    <property type="entry name" value="LPSBIOSNTHSS"/>
</dbReference>
<comment type="function">
    <text evidence="9">Reversibly transfers an adenylyl group from ATP to 4'-phosphopantetheine, yielding dephospho-CoA (dPCoA) and pyrophosphate.</text>
</comment>
<feature type="domain" description="Cytidyltransferase-like" evidence="10">
    <location>
        <begin position="8"/>
        <end position="137"/>
    </location>
</feature>
<dbReference type="AlphaFoldDB" id="A0A347WJH0"/>
<dbReference type="Gene3D" id="3.40.50.620">
    <property type="entry name" value="HUPs"/>
    <property type="match status" value="1"/>
</dbReference>
<evidence type="ECO:0000256" key="7">
    <source>
        <dbReference type="ARBA" id="ARBA00022993"/>
    </source>
</evidence>
<comment type="cofactor">
    <cofactor evidence="9">
        <name>Mg(2+)</name>
        <dbReference type="ChEBI" id="CHEBI:18420"/>
    </cofactor>
</comment>
<feature type="binding site" evidence="9">
    <location>
        <begin position="92"/>
        <end position="94"/>
    </location>
    <ligand>
        <name>ATP</name>
        <dbReference type="ChEBI" id="CHEBI:30616"/>
    </ligand>
</feature>
<feature type="binding site" evidence="9">
    <location>
        <position position="77"/>
    </location>
    <ligand>
        <name>substrate</name>
    </ligand>
</feature>